<evidence type="ECO:0000313" key="1">
    <source>
        <dbReference type="EMBL" id="KAF5773548.1"/>
    </source>
</evidence>
<dbReference type="Proteomes" id="UP000215914">
    <property type="component" value="Unassembled WGS sequence"/>
</dbReference>
<reference evidence="1" key="1">
    <citation type="journal article" date="2017" name="Nature">
        <title>The sunflower genome provides insights into oil metabolism, flowering and Asterid evolution.</title>
        <authorList>
            <person name="Badouin H."/>
            <person name="Gouzy J."/>
            <person name="Grassa C.J."/>
            <person name="Murat F."/>
            <person name="Staton S.E."/>
            <person name="Cottret L."/>
            <person name="Lelandais-Briere C."/>
            <person name="Owens G.L."/>
            <person name="Carrere S."/>
            <person name="Mayjonade B."/>
            <person name="Legrand L."/>
            <person name="Gill N."/>
            <person name="Kane N.C."/>
            <person name="Bowers J.E."/>
            <person name="Hubner S."/>
            <person name="Bellec A."/>
            <person name="Berard A."/>
            <person name="Berges H."/>
            <person name="Blanchet N."/>
            <person name="Boniface M.C."/>
            <person name="Brunel D."/>
            <person name="Catrice O."/>
            <person name="Chaidir N."/>
            <person name="Claudel C."/>
            <person name="Donnadieu C."/>
            <person name="Faraut T."/>
            <person name="Fievet G."/>
            <person name="Helmstetter N."/>
            <person name="King M."/>
            <person name="Knapp S.J."/>
            <person name="Lai Z."/>
            <person name="Le Paslier M.C."/>
            <person name="Lippi Y."/>
            <person name="Lorenzon L."/>
            <person name="Mandel J.R."/>
            <person name="Marage G."/>
            <person name="Marchand G."/>
            <person name="Marquand E."/>
            <person name="Bret-Mestries E."/>
            <person name="Morien E."/>
            <person name="Nambeesan S."/>
            <person name="Nguyen T."/>
            <person name="Pegot-Espagnet P."/>
            <person name="Pouilly N."/>
            <person name="Raftis F."/>
            <person name="Sallet E."/>
            <person name="Schiex T."/>
            <person name="Thomas J."/>
            <person name="Vandecasteele C."/>
            <person name="Vares D."/>
            <person name="Vear F."/>
            <person name="Vautrin S."/>
            <person name="Crespi M."/>
            <person name="Mangin B."/>
            <person name="Burke J.M."/>
            <person name="Salse J."/>
            <person name="Munos S."/>
            <person name="Vincourt P."/>
            <person name="Rieseberg L.H."/>
            <person name="Langlade N.B."/>
        </authorList>
    </citation>
    <scope>NUCLEOTIDE SEQUENCE</scope>
    <source>
        <tissue evidence="1">Leaves</tissue>
    </source>
</reference>
<organism evidence="1 2">
    <name type="scientific">Helianthus annuus</name>
    <name type="common">Common sunflower</name>
    <dbReference type="NCBI Taxonomy" id="4232"/>
    <lineage>
        <taxon>Eukaryota</taxon>
        <taxon>Viridiplantae</taxon>
        <taxon>Streptophyta</taxon>
        <taxon>Embryophyta</taxon>
        <taxon>Tracheophyta</taxon>
        <taxon>Spermatophyta</taxon>
        <taxon>Magnoliopsida</taxon>
        <taxon>eudicotyledons</taxon>
        <taxon>Gunneridae</taxon>
        <taxon>Pentapetalae</taxon>
        <taxon>asterids</taxon>
        <taxon>campanulids</taxon>
        <taxon>Asterales</taxon>
        <taxon>Asteraceae</taxon>
        <taxon>Asteroideae</taxon>
        <taxon>Heliantheae alliance</taxon>
        <taxon>Heliantheae</taxon>
        <taxon>Helianthus</taxon>
    </lineage>
</organism>
<sequence length="57" mass="6409">MENPCLCLSQLSLELVQLHEAQSTKPLLQSSHSLSLKNLHPPVHKMGARFLFLLTDL</sequence>
<gene>
    <name evidence="1" type="ORF">HanXRQr2_Chr13g0589791</name>
</gene>
<keyword evidence="2" id="KW-1185">Reference proteome</keyword>
<accession>A0A9K3HC33</accession>
<dbReference type="EMBL" id="MNCJ02000328">
    <property type="protein sequence ID" value="KAF5773548.1"/>
    <property type="molecule type" value="Genomic_DNA"/>
</dbReference>
<evidence type="ECO:0000313" key="2">
    <source>
        <dbReference type="Proteomes" id="UP000215914"/>
    </source>
</evidence>
<protein>
    <submittedName>
        <fullName evidence="1">Uncharacterized protein</fullName>
    </submittedName>
</protein>
<reference evidence="1" key="2">
    <citation type="submission" date="2020-06" db="EMBL/GenBank/DDBJ databases">
        <title>Helianthus annuus Genome sequencing and assembly Release 2.</title>
        <authorList>
            <person name="Gouzy J."/>
            <person name="Langlade N."/>
            <person name="Munos S."/>
        </authorList>
    </citation>
    <scope>NUCLEOTIDE SEQUENCE</scope>
    <source>
        <tissue evidence="1">Leaves</tissue>
    </source>
</reference>
<dbReference type="AlphaFoldDB" id="A0A9K3HC33"/>
<proteinExistence type="predicted"/>
<name>A0A9K3HC33_HELAN</name>
<dbReference type="Gramene" id="mRNA:HanXRQr2_Chr13g0589791">
    <property type="protein sequence ID" value="CDS:HanXRQr2_Chr13g0589791.1"/>
    <property type="gene ID" value="HanXRQr2_Chr13g0589791"/>
</dbReference>
<comment type="caution">
    <text evidence="1">The sequence shown here is derived from an EMBL/GenBank/DDBJ whole genome shotgun (WGS) entry which is preliminary data.</text>
</comment>